<evidence type="ECO:0000256" key="2">
    <source>
        <dbReference type="SAM" id="Phobius"/>
    </source>
</evidence>
<evidence type="ECO:0000256" key="1">
    <source>
        <dbReference type="SAM" id="MobiDB-lite"/>
    </source>
</evidence>
<feature type="region of interest" description="Disordered" evidence="1">
    <location>
        <begin position="103"/>
        <end position="181"/>
    </location>
</feature>
<name>A0A1C6S4W6_9ACTN</name>
<evidence type="ECO:0000313" key="3">
    <source>
        <dbReference type="EMBL" id="SCL24417.1"/>
    </source>
</evidence>
<feature type="transmembrane region" description="Helical" evidence="2">
    <location>
        <begin position="82"/>
        <end position="104"/>
    </location>
</feature>
<protein>
    <submittedName>
        <fullName evidence="3">Uncharacterized protein</fullName>
    </submittedName>
</protein>
<accession>A0A1C6S4W6</accession>
<keyword evidence="4" id="KW-1185">Reference proteome</keyword>
<feature type="region of interest" description="Disordered" evidence="1">
    <location>
        <begin position="1"/>
        <end position="29"/>
    </location>
</feature>
<dbReference type="RefSeq" id="WP_091641480.1">
    <property type="nucleotide sequence ID" value="NZ_FMHW01000002.1"/>
</dbReference>
<keyword evidence="2" id="KW-1133">Transmembrane helix</keyword>
<keyword evidence="2" id="KW-0812">Transmembrane</keyword>
<evidence type="ECO:0000313" key="4">
    <source>
        <dbReference type="Proteomes" id="UP000198959"/>
    </source>
</evidence>
<proteinExistence type="predicted"/>
<dbReference type="AlphaFoldDB" id="A0A1C6S4W6"/>
<feature type="compositionally biased region" description="Low complexity" evidence="1">
    <location>
        <begin position="130"/>
        <end position="159"/>
    </location>
</feature>
<dbReference type="EMBL" id="FMHW01000002">
    <property type="protein sequence ID" value="SCL24417.1"/>
    <property type="molecule type" value="Genomic_DNA"/>
</dbReference>
<reference evidence="4" key="1">
    <citation type="submission" date="2016-06" db="EMBL/GenBank/DDBJ databases">
        <authorList>
            <person name="Varghese N."/>
            <person name="Submissions Spin"/>
        </authorList>
    </citation>
    <scope>NUCLEOTIDE SEQUENCE [LARGE SCALE GENOMIC DNA]</scope>
    <source>
        <strain evidence="4">DSM 43817</strain>
    </source>
</reference>
<feature type="compositionally biased region" description="Pro residues" evidence="1">
    <location>
        <begin position="230"/>
        <end position="241"/>
    </location>
</feature>
<sequence>MRFRRSRRPGGPTAERLLDLSASGRAGDTDDPVARLLAAAAAPARTGELAGEEAALAAFRAARAERPVPALTPSRPRHTARAVAWLAGLAVVATAGVAVATVGLDRSDPPPPPAPTTSSPDPWSPGGGDPSAPGTVPTPSTTTGATPATTPPRSAGPRTPGEEAQQGLCRAYLAKPTGQRGKALESTAFQRLVEAAGGAEQVDAYCEDLVGTEPTGRPSSTGQPTTTPRTGPPTDHPSPSR</sequence>
<dbReference type="STRING" id="145854.GA0074692_1762"/>
<keyword evidence="2" id="KW-0472">Membrane</keyword>
<feature type="compositionally biased region" description="Low complexity" evidence="1">
    <location>
        <begin position="214"/>
        <end position="229"/>
    </location>
</feature>
<feature type="region of interest" description="Disordered" evidence="1">
    <location>
        <begin position="208"/>
        <end position="241"/>
    </location>
</feature>
<organism evidence="3 4">
    <name type="scientific">Micromonospora pallida</name>
    <dbReference type="NCBI Taxonomy" id="145854"/>
    <lineage>
        <taxon>Bacteria</taxon>
        <taxon>Bacillati</taxon>
        <taxon>Actinomycetota</taxon>
        <taxon>Actinomycetes</taxon>
        <taxon>Micromonosporales</taxon>
        <taxon>Micromonosporaceae</taxon>
        <taxon>Micromonospora</taxon>
    </lineage>
</organism>
<dbReference type="Proteomes" id="UP000198959">
    <property type="component" value="Unassembled WGS sequence"/>
</dbReference>
<dbReference type="OrthoDB" id="3405601at2"/>
<gene>
    <name evidence="3" type="ORF">GA0074692_1762</name>
</gene>